<protein>
    <recommendedName>
        <fullName evidence="5">Zn(2)-C6 fungal-type domain-containing protein</fullName>
    </recommendedName>
</protein>
<gene>
    <name evidence="6" type="ORF">CSOL1703_00014789</name>
</gene>
<reference evidence="7" key="1">
    <citation type="submission" date="2019-06" db="EMBL/GenBank/DDBJ databases">
        <authorList>
            <person name="Broberg M."/>
        </authorList>
    </citation>
    <scope>NUCLEOTIDE SEQUENCE [LARGE SCALE GENOMIC DNA]</scope>
</reference>
<dbReference type="CDD" id="cd12148">
    <property type="entry name" value="fungal_TF_MHR"/>
    <property type="match status" value="1"/>
</dbReference>
<keyword evidence="3" id="KW-0175">Coiled coil</keyword>
<dbReference type="InterPro" id="IPR001138">
    <property type="entry name" value="Zn2Cys6_DnaBD"/>
</dbReference>
<evidence type="ECO:0000313" key="6">
    <source>
        <dbReference type="EMBL" id="CAH0051466.1"/>
    </source>
</evidence>
<evidence type="ECO:0000259" key="5">
    <source>
        <dbReference type="PROSITE" id="PS50048"/>
    </source>
</evidence>
<dbReference type="GO" id="GO:0000981">
    <property type="term" value="F:DNA-binding transcription factor activity, RNA polymerase II-specific"/>
    <property type="evidence" value="ECO:0007669"/>
    <property type="project" value="InterPro"/>
</dbReference>
<dbReference type="SMART" id="SM00066">
    <property type="entry name" value="GAL4"/>
    <property type="match status" value="1"/>
</dbReference>
<dbReference type="PROSITE" id="PS50048">
    <property type="entry name" value="ZN2_CY6_FUNGAL_2"/>
    <property type="match status" value="1"/>
</dbReference>
<dbReference type="InterPro" id="IPR036864">
    <property type="entry name" value="Zn2-C6_fun-type_DNA-bd_sf"/>
</dbReference>
<dbReference type="InterPro" id="IPR050987">
    <property type="entry name" value="AtrR-like"/>
</dbReference>
<keyword evidence="1" id="KW-0479">Metal-binding</keyword>
<dbReference type="Pfam" id="PF04082">
    <property type="entry name" value="Fungal_trans"/>
    <property type="match status" value="1"/>
</dbReference>
<dbReference type="SUPFAM" id="SSF57701">
    <property type="entry name" value="Zn2/Cys6 DNA-binding domain"/>
    <property type="match status" value="1"/>
</dbReference>
<keyword evidence="2" id="KW-0539">Nucleus</keyword>
<dbReference type="GO" id="GO:0003677">
    <property type="term" value="F:DNA binding"/>
    <property type="evidence" value="ECO:0007669"/>
    <property type="project" value="InterPro"/>
</dbReference>
<proteinExistence type="predicted"/>
<dbReference type="GO" id="GO:0008270">
    <property type="term" value="F:zinc ion binding"/>
    <property type="evidence" value="ECO:0007669"/>
    <property type="project" value="InterPro"/>
</dbReference>
<dbReference type="Pfam" id="PF00172">
    <property type="entry name" value="Zn_clus"/>
    <property type="match status" value="1"/>
</dbReference>
<evidence type="ECO:0000256" key="3">
    <source>
        <dbReference type="SAM" id="Coils"/>
    </source>
</evidence>
<dbReference type="PANTHER" id="PTHR46910">
    <property type="entry name" value="TRANSCRIPTION FACTOR PDR1"/>
    <property type="match status" value="1"/>
</dbReference>
<dbReference type="PROSITE" id="PS00463">
    <property type="entry name" value="ZN2_CY6_FUNGAL_1"/>
    <property type="match status" value="1"/>
</dbReference>
<dbReference type="OrthoDB" id="3921198at2759"/>
<organism evidence="6 7">
    <name type="scientific">Clonostachys solani</name>
    <dbReference type="NCBI Taxonomy" id="160281"/>
    <lineage>
        <taxon>Eukaryota</taxon>
        <taxon>Fungi</taxon>
        <taxon>Dikarya</taxon>
        <taxon>Ascomycota</taxon>
        <taxon>Pezizomycotina</taxon>
        <taxon>Sordariomycetes</taxon>
        <taxon>Hypocreomycetidae</taxon>
        <taxon>Hypocreales</taxon>
        <taxon>Bionectriaceae</taxon>
        <taxon>Clonostachys</taxon>
    </lineage>
</organism>
<keyword evidence="7" id="KW-1185">Reference proteome</keyword>
<dbReference type="CDD" id="cd00067">
    <property type="entry name" value="GAL4"/>
    <property type="match status" value="1"/>
</dbReference>
<comment type="caution">
    <text evidence="6">The sequence shown here is derived from an EMBL/GenBank/DDBJ whole genome shotgun (WGS) entry which is preliminary data.</text>
</comment>
<evidence type="ECO:0000313" key="7">
    <source>
        <dbReference type="Proteomes" id="UP000775872"/>
    </source>
</evidence>
<evidence type="ECO:0000256" key="4">
    <source>
        <dbReference type="SAM" id="MobiDB-lite"/>
    </source>
</evidence>
<sequence>MPHDPSLADIAPEDTHPKSPRIAGRERKRVARACTSCRRQKEKCTGGFPCRRCARFGRNCEFVDIGSSLSMDYLKRNQRENDAAQNQIAELTERLTLMEKILTRRLGVSSFDIASLRNLANTASHDDVDDLSTGQSNLHTHEIGDLDGEDFKEKITVKDLGHNITHYSGEFSHWNFSMTILERIASCSPPNYQEIPHVPDLIEHHRAEELQSPSGPLPVLATLPPRHIADFLVRVFFKNAQTNYFLIEEAWLLSKLDILYTDTHRITHRDVSTVCIVFALLAIGTQYAYLDELSENGESQNLAPDSTSTFSEDSIGVMFYQQACKLVPDVIAISSLESVQACLLIGMYALPLDASGLAYTYLSLAMKLAVQNGMHRRCPDHGLDASAFKVRNLVWWTVYTMERSGCPSRRISARKKVLTVDIPYRRLEVFHGRPLSISMSEIDADMPVEQQDANLSPRGIKPALSTLHLHKMLATIAGQVSMLRKPQEQNIDTIVDRLVKLNGRLRDWWERLSEAATGDRHTLNSNTSRPEAHLKLEYCLVRMFMGRLFIFDQMSTSSHASASSAPGSQLLRGVGSTTPKMSARSILINDCIEAAITVVDTCKMLQSSIGLARASYTEFTACRAALLVLVAMCLQNKTEELQDYLKQGLTMMKFMSAGGESARSDTSLIEIFHPSLHTSLDHTIASGEDNDYSRFKDWENLCNGAVPGSGMSATSEPGIGTSSPLNAMLGLEPMTDMTWMSQSIDFESHLPATPPATDWSMAKFVEQKPRIAGRNTGEKELRLELWGGFIPRGIN</sequence>
<dbReference type="Proteomes" id="UP000775872">
    <property type="component" value="Unassembled WGS sequence"/>
</dbReference>
<accession>A0A9N9Z9L8</accession>
<reference evidence="6 7" key="2">
    <citation type="submission" date="2021-10" db="EMBL/GenBank/DDBJ databases">
        <authorList>
            <person name="Piombo E."/>
        </authorList>
    </citation>
    <scope>NUCLEOTIDE SEQUENCE [LARGE SCALE GENOMIC DNA]</scope>
</reference>
<name>A0A9N9Z9L8_9HYPO</name>
<dbReference type="InterPro" id="IPR007219">
    <property type="entry name" value="XnlR_reg_dom"/>
</dbReference>
<feature type="coiled-coil region" evidence="3">
    <location>
        <begin position="74"/>
        <end position="101"/>
    </location>
</feature>
<evidence type="ECO:0000256" key="1">
    <source>
        <dbReference type="ARBA" id="ARBA00022723"/>
    </source>
</evidence>
<dbReference type="AlphaFoldDB" id="A0A9N9Z9L8"/>
<dbReference type="GO" id="GO:0006351">
    <property type="term" value="P:DNA-templated transcription"/>
    <property type="evidence" value="ECO:0007669"/>
    <property type="project" value="InterPro"/>
</dbReference>
<dbReference type="EMBL" id="CABFOC020000040">
    <property type="protein sequence ID" value="CAH0051466.1"/>
    <property type="molecule type" value="Genomic_DNA"/>
</dbReference>
<feature type="region of interest" description="Disordered" evidence="4">
    <location>
        <begin position="1"/>
        <end position="26"/>
    </location>
</feature>
<evidence type="ECO:0000256" key="2">
    <source>
        <dbReference type="ARBA" id="ARBA00023242"/>
    </source>
</evidence>
<dbReference type="Gene3D" id="4.10.240.10">
    <property type="entry name" value="Zn(2)-C6 fungal-type DNA-binding domain"/>
    <property type="match status" value="1"/>
</dbReference>
<dbReference type="PANTHER" id="PTHR46910:SF23">
    <property type="entry name" value="THIAMINE REPRESSIBLE GENES REGULATORY PROTEIN THI1"/>
    <property type="match status" value="1"/>
</dbReference>
<feature type="domain" description="Zn(2)-C6 fungal-type" evidence="5">
    <location>
        <begin position="33"/>
        <end position="62"/>
    </location>
</feature>